<proteinExistence type="predicted"/>
<keyword evidence="2" id="KW-1185">Reference proteome</keyword>
<protein>
    <submittedName>
        <fullName evidence="1">Uncharacterized protein</fullName>
    </submittedName>
</protein>
<gene>
    <name evidence="1" type="ORF">O1611_g6447</name>
</gene>
<dbReference type="Proteomes" id="UP001153332">
    <property type="component" value="Unassembled WGS sequence"/>
</dbReference>
<accession>A0ACC2JI58</accession>
<dbReference type="EMBL" id="JAPUUL010001523">
    <property type="protein sequence ID" value="KAJ8127191.1"/>
    <property type="molecule type" value="Genomic_DNA"/>
</dbReference>
<comment type="caution">
    <text evidence="1">The sequence shown here is derived from an EMBL/GenBank/DDBJ whole genome shotgun (WGS) entry which is preliminary data.</text>
</comment>
<reference evidence="1" key="1">
    <citation type="submission" date="2022-12" db="EMBL/GenBank/DDBJ databases">
        <title>Genome Sequence of Lasiodiplodia mahajangana.</title>
        <authorList>
            <person name="Buettner E."/>
        </authorList>
    </citation>
    <scope>NUCLEOTIDE SEQUENCE</scope>
    <source>
        <strain evidence="1">VT137</strain>
    </source>
</reference>
<evidence type="ECO:0000313" key="1">
    <source>
        <dbReference type="EMBL" id="KAJ8127191.1"/>
    </source>
</evidence>
<name>A0ACC2JI58_9PEZI</name>
<sequence>MDNKHTEHAEVDALREAIQVIDTEVVAKLPCGTNVSEITPHGSSLWTRTARLNAQLDGVNQTYFLKTSFGERGKTMMSSEFYCMTKIYDVMPDLVPRPIAWGTYSKIPDVHFFLCDFRNMTDELPDIGSFPTKIGEMHHAGVSPNGRFGFDVTTFHGNIPIEHGWSDTWEEYFARTTRVLFEREQEAQGPNERIRELMVPYFAKVVPRLLRPLQTGGRSIQPSLIHGDLWDGNASTDKDTNLPIIFDAASFYAHNEYELGVWRQDWNKIGEDYRIRYSRHFPKSQPEGDYDDRNALYATRVNLLDSILYKGESTYRENLIRGMEKLIEKFPGGLEEWEGESRDNADESQQR</sequence>
<evidence type="ECO:0000313" key="2">
    <source>
        <dbReference type="Proteomes" id="UP001153332"/>
    </source>
</evidence>
<organism evidence="1 2">
    <name type="scientific">Lasiodiplodia mahajangana</name>
    <dbReference type="NCBI Taxonomy" id="1108764"/>
    <lineage>
        <taxon>Eukaryota</taxon>
        <taxon>Fungi</taxon>
        <taxon>Dikarya</taxon>
        <taxon>Ascomycota</taxon>
        <taxon>Pezizomycotina</taxon>
        <taxon>Dothideomycetes</taxon>
        <taxon>Dothideomycetes incertae sedis</taxon>
        <taxon>Botryosphaeriales</taxon>
        <taxon>Botryosphaeriaceae</taxon>
        <taxon>Lasiodiplodia</taxon>
    </lineage>
</organism>